<keyword evidence="2" id="KW-1003">Cell membrane</keyword>
<comment type="subcellular location">
    <subcellularLocation>
        <location evidence="1">Cell membrane</location>
        <topology evidence="1">Multi-pass membrane protein</topology>
    </subcellularLocation>
</comment>
<evidence type="ECO:0000256" key="2">
    <source>
        <dbReference type="ARBA" id="ARBA00022475"/>
    </source>
</evidence>
<evidence type="ECO:0000256" key="7">
    <source>
        <dbReference type="SAM" id="Phobius"/>
    </source>
</evidence>
<evidence type="ECO:0000313" key="9">
    <source>
        <dbReference type="EMBL" id="MDX8420599.1"/>
    </source>
</evidence>
<dbReference type="GO" id="GO:0022857">
    <property type="term" value="F:transmembrane transporter activity"/>
    <property type="evidence" value="ECO:0007669"/>
    <property type="project" value="InterPro"/>
</dbReference>
<feature type="transmembrane region" description="Helical" evidence="7">
    <location>
        <begin position="140"/>
        <end position="157"/>
    </location>
</feature>
<gene>
    <name evidence="9" type="ORF">MOZ60_10930</name>
</gene>
<keyword evidence="3 7" id="KW-0812">Transmembrane</keyword>
<dbReference type="InterPro" id="IPR010619">
    <property type="entry name" value="ThrE-like_N"/>
</dbReference>
<dbReference type="RefSeq" id="WP_277645526.1">
    <property type="nucleotide sequence ID" value="NZ_JALBUR010000051.1"/>
</dbReference>
<dbReference type="GO" id="GO:0005886">
    <property type="term" value="C:plasma membrane"/>
    <property type="evidence" value="ECO:0007669"/>
    <property type="project" value="UniProtKB-SubCell"/>
</dbReference>
<feature type="domain" description="Threonine/serine exporter-like N-terminal" evidence="8">
    <location>
        <begin position="10"/>
        <end position="245"/>
    </location>
</feature>
<feature type="transmembrane region" description="Helical" evidence="7">
    <location>
        <begin position="169"/>
        <end position="187"/>
    </location>
</feature>
<evidence type="ECO:0000256" key="1">
    <source>
        <dbReference type="ARBA" id="ARBA00004651"/>
    </source>
</evidence>
<keyword evidence="5 7" id="KW-0472">Membrane</keyword>
<feature type="transmembrane region" description="Helical" evidence="7">
    <location>
        <begin position="231"/>
        <end position="249"/>
    </location>
</feature>
<dbReference type="Proteomes" id="UP001286174">
    <property type="component" value="Unassembled WGS sequence"/>
</dbReference>
<name>A0AB35U9V1_9FIRM</name>
<organism evidence="9 10">
    <name type="scientific">Grylomicrobium aquisgranensis</name>
    <dbReference type="NCBI Taxonomy" id="2926318"/>
    <lineage>
        <taxon>Bacteria</taxon>
        <taxon>Bacillati</taxon>
        <taxon>Bacillota</taxon>
        <taxon>Erysipelotrichia</taxon>
        <taxon>Erysipelotrichales</taxon>
        <taxon>Erysipelotrichaceae</taxon>
        <taxon>Grylomicrobium</taxon>
    </lineage>
</organism>
<dbReference type="AlphaFoldDB" id="A0AB35U9V1"/>
<keyword evidence="10" id="KW-1185">Reference proteome</keyword>
<sequence length="251" mass="27295">MERRELLHALMDLGELMLVSGGEVKRVEDTITRMGVASGAARMNVFVITSSIVVTMEDPDGCEYTETKRVLMSTANHFRRLEQLNQLSRSFCSRPCTAAVLHEQIEVIRNQKEKIFWLYFGSVMGAAAFAIFFGGTLVDGIASGLMGLFVSLLVSYLEPYCPNAVSFNLLTSFLCGFGICLLGRAIPGLHADMIMIGDIMLLIPGIPMTNSIRDVLVGDTISGTLRLTESMVRAAVIAAGFMLAIMAAGRL</sequence>
<dbReference type="EMBL" id="JALBUR010000051">
    <property type="protein sequence ID" value="MDX8420599.1"/>
    <property type="molecule type" value="Genomic_DNA"/>
</dbReference>
<accession>A0AB35U9V1</accession>
<evidence type="ECO:0000256" key="4">
    <source>
        <dbReference type="ARBA" id="ARBA00022989"/>
    </source>
</evidence>
<evidence type="ECO:0000313" key="10">
    <source>
        <dbReference type="Proteomes" id="UP001286174"/>
    </source>
</evidence>
<dbReference type="PANTHER" id="PTHR34390:SF2">
    <property type="entry name" value="SUCCINATE TRANSPORTER SUBUNIT YJJP-RELATED"/>
    <property type="match status" value="1"/>
</dbReference>
<comment type="similarity">
    <text evidence="6">Belongs to the ThrE exporter (TC 2.A.79) family.</text>
</comment>
<dbReference type="GO" id="GO:0015744">
    <property type="term" value="P:succinate transport"/>
    <property type="evidence" value="ECO:0007669"/>
    <property type="project" value="TreeGrafter"/>
</dbReference>
<reference evidence="9 10" key="1">
    <citation type="submission" date="2022-03" db="EMBL/GenBank/DDBJ databases">
        <title>Novel taxa within the pig intestine.</title>
        <authorList>
            <person name="Wylensek D."/>
            <person name="Bishof K."/>
            <person name="Afrizal A."/>
            <person name="Clavel T."/>
        </authorList>
    </citation>
    <scope>NUCLEOTIDE SEQUENCE [LARGE SCALE GENOMIC DNA]</scope>
    <source>
        <strain evidence="9 10">CLA-KB-P133</strain>
    </source>
</reference>
<protein>
    <submittedName>
        <fullName evidence="9">Threonine/serine exporter family protein</fullName>
    </submittedName>
</protein>
<comment type="caution">
    <text evidence="9">The sequence shown here is derived from an EMBL/GenBank/DDBJ whole genome shotgun (WGS) entry which is preliminary data.</text>
</comment>
<evidence type="ECO:0000259" key="8">
    <source>
        <dbReference type="Pfam" id="PF06738"/>
    </source>
</evidence>
<evidence type="ECO:0000256" key="5">
    <source>
        <dbReference type="ARBA" id="ARBA00023136"/>
    </source>
</evidence>
<dbReference type="PANTHER" id="PTHR34390">
    <property type="entry name" value="UPF0442 PROTEIN YJJB-RELATED"/>
    <property type="match status" value="1"/>
</dbReference>
<dbReference type="InterPro" id="IPR050539">
    <property type="entry name" value="ThrE_Dicarb/AminoAcid_Exp"/>
</dbReference>
<feature type="transmembrane region" description="Helical" evidence="7">
    <location>
        <begin position="115"/>
        <end position="134"/>
    </location>
</feature>
<evidence type="ECO:0000256" key="3">
    <source>
        <dbReference type="ARBA" id="ARBA00022692"/>
    </source>
</evidence>
<keyword evidence="4 7" id="KW-1133">Transmembrane helix</keyword>
<evidence type="ECO:0000256" key="6">
    <source>
        <dbReference type="ARBA" id="ARBA00034125"/>
    </source>
</evidence>
<dbReference type="Pfam" id="PF06738">
    <property type="entry name" value="ThrE"/>
    <property type="match status" value="1"/>
</dbReference>
<proteinExistence type="inferred from homology"/>